<evidence type="ECO:0000313" key="4">
    <source>
        <dbReference type="EMBL" id="ETW17260.1"/>
    </source>
</evidence>
<keyword evidence="2" id="KW-0472">Membrane</keyword>
<dbReference type="InterPro" id="IPR006526">
    <property type="entry name" value="Export_prot_PHISTa/b/c"/>
</dbReference>
<keyword evidence="2" id="KW-1133">Transmembrane helix</keyword>
<feature type="region of interest" description="Disordered" evidence="1">
    <location>
        <begin position="103"/>
        <end position="127"/>
    </location>
</feature>
<dbReference type="EMBL" id="KI925133">
    <property type="protein sequence ID" value="ETW17260.1"/>
    <property type="molecule type" value="Genomic_DNA"/>
</dbReference>
<gene>
    <name evidence="4" type="ORF">PFFVO_03847</name>
</gene>
<feature type="transmembrane region" description="Helical" evidence="2">
    <location>
        <begin position="44"/>
        <end position="66"/>
    </location>
</feature>
<dbReference type="SMR" id="A0A024V4Z0"/>
<dbReference type="Pfam" id="PF09687">
    <property type="entry name" value="PRESAN"/>
    <property type="match status" value="1"/>
</dbReference>
<dbReference type="Gene3D" id="6.10.280.180">
    <property type="entry name" value="Plasmodium RESA, N-terminal helical domain"/>
    <property type="match status" value="1"/>
</dbReference>
<proteinExistence type="predicted"/>
<evidence type="ECO:0000259" key="3">
    <source>
        <dbReference type="Pfam" id="PF09687"/>
    </source>
</evidence>
<dbReference type="NCBIfam" id="TIGR01639">
    <property type="entry name" value="P_fal_TIGR01639"/>
    <property type="match status" value="1"/>
</dbReference>
<accession>A0A024V4Z0</accession>
<evidence type="ECO:0000313" key="5">
    <source>
        <dbReference type="Proteomes" id="UP000030690"/>
    </source>
</evidence>
<protein>
    <recommendedName>
        <fullName evidence="3">Plasmodium RESA N-terminal domain-containing protein</fullName>
    </recommendedName>
</protein>
<dbReference type="AlphaFoldDB" id="A0A024V4Z0"/>
<name>A0A024V4Z0_PLAFA</name>
<dbReference type="Proteomes" id="UP000030690">
    <property type="component" value="Unassembled WGS sequence"/>
</dbReference>
<dbReference type="InterPro" id="IPR044885">
    <property type="entry name" value="PRESA_N_sf"/>
</dbReference>
<evidence type="ECO:0000256" key="2">
    <source>
        <dbReference type="SAM" id="Phobius"/>
    </source>
</evidence>
<reference evidence="4 5" key="2">
    <citation type="submission" date="2013-02" db="EMBL/GenBank/DDBJ databases">
        <title>The Genome Sequence of Plasmodium falciparum Vietnam Oak-Knoll (FVO).</title>
        <authorList>
            <consortium name="The Broad Institute Genome Sequencing Platform"/>
            <consortium name="The Broad Institute Genome Sequencing Center for Infectious Disease"/>
            <person name="Neafsey D."/>
            <person name="Cheeseman I."/>
            <person name="Volkman S."/>
            <person name="Adams J."/>
            <person name="Walker B."/>
            <person name="Young S.K."/>
            <person name="Zeng Q."/>
            <person name="Gargeya S."/>
            <person name="Fitzgerald M."/>
            <person name="Haas B."/>
            <person name="Abouelleil A."/>
            <person name="Alvarado L."/>
            <person name="Arachchi H.M."/>
            <person name="Berlin A.M."/>
            <person name="Chapman S.B."/>
            <person name="Dewar J."/>
            <person name="Goldberg J."/>
            <person name="Griggs A."/>
            <person name="Gujja S."/>
            <person name="Hansen M."/>
            <person name="Howarth C."/>
            <person name="Imamovic A."/>
            <person name="Larimer J."/>
            <person name="McCowan C."/>
            <person name="Murphy C."/>
            <person name="Neiman D."/>
            <person name="Pearson M."/>
            <person name="Priest M."/>
            <person name="Roberts A."/>
            <person name="Saif S."/>
            <person name="Shea T."/>
            <person name="Sisk P."/>
            <person name="Sykes S."/>
            <person name="Wortman J."/>
            <person name="Nusbaum C."/>
            <person name="Birren B."/>
        </authorList>
    </citation>
    <scope>NUCLEOTIDE SEQUENCE [LARGE SCALE GENOMIC DNA]</scope>
    <source>
        <strain evidence="5">Vietnam Oak-Knoll (FVO)</strain>
    </source>
</reference>
<feature type="domain" description="Plasmodium RESA N-terminal" evidence="3">
    <location>
        <begin position="166"/>
        <end position="292"/>
    </location>
</feature>
<dbReference type="InterPro" id="IPR019111">
    <property type="entry name" value="PRESA_N"/>
</dbReference>
<keyword evidence="2" id="KW-0812">Transmembrane</keyword>
<sequence>MKLLIEMNHIFFIYKILYMLKNNDIFTLNIENYKKKKRKNWYKISIFTYLLIFIISISFINLMTLYENRIISSIHFNNKYASILDEYENDYYSSLERRYSKNSIRNKKDDESRNLHNNMNKNNMDNADMSKNDMYIHNKHNDSGYISKTESNDSLNLNYNDTTKPLTKEQLFQIINSLKEIPSDEDLENIWKHTISVAKEGLGRMIKKLYFYLDGYMDEYEEMQKQKCFCFRKEISEDFMDEINETLSSHEKSYTYKFYKLIRKKRTVEKLKNFIFAFIDKMEKIINYLYHKHKGIYIMKVLKLHKLI</sequence>
<dbReference type="OrthoDB" id="376584at2759"/>
<reference evidence="4 5" key="1">
    <citation type="submission" date="2013-02" db="EMBL/GenBank/DDBJ databases">
        <title>The Genome Annotation of Plasmodium falciparum Vietnam Oak-Knoll (FVO).</title>
        <authorList>
            <consortium name="The Broad Institute Genome Sequencing Platform"/>
            <consortium name="The Broad Institute Genome Sequencing Center for Infectious Disease"/>
            <person name="Neafsey D."/>
            <person name="Hoffman S."/>
            <person name="Volkman S."/>
            <person name="Rosenthal P."/>
            <person name="Walker B."/>
            <person name="Young S.K."/>
            <person name="Zeng Q."/>
            <person name="Gargeya S."/>
            <person name="Fitzgerald M."/>
            <person name="Haas B."/>
            <person name="Abouelleil A."/>
            <person name="Allen A.W."/>
            <person name="Alvarado L."/>
            <person name="Arachchi H.M."/>
            <person name="Berlin A.M."/>
            <person name="Chapman S.B."/>
            <person name="Gainer-Dewar J."/>
            <person name="Goldberg J."/>
            <person name="Griggs A."/>
            <person name="Gujja S."/>
            <person name="Hansen M."/>
            <person name="Howarth C."/>
            <person name="Imamovic A."/>
            <person name="Ireland A."/>
            <person name="Larimer J."/>
            <person name="McCowan C."/>
            <person name="Murphy C."/>
            <person name="Pearson M."/>
            <person name="Poon T.W."/>
            <person name="Priest M."/>
            <person name="Roberts A."/>
            <person name="Saif S."/>
            <person name="Shea T."/>
            <person name="Sisk P."/>
            <person name="Sykes S."/>
            <person name="Wortman J."/>
            <person name="Nusbaum C."/>
            <person name="Birren B."/>
        </authorList>
    </citation>
    <scope>NUCLEOTIDE SEQUENCE [LARGE SCALE GENOMIC DNA]</scope>
    <source>
        <strain evidence="5">Vietnam Oak-Knoll (FVO)</strain>
    </source>
</reference>
<feature type="compositionally biased region" description="Low complexity" evidence="1">
    <location>
        <begin position="117"/>
        <end position="127"/>
    </location>
</feature>
<organism evidence="4 5">
    <name type="scientific">Plasmodium falciparum Vietnam Oak-Knoll</name>
    <name type="common">FVO</name>
    <dbReference type="NCBI Taxonomy" id="1036723"/>
    <lineage>
        <taxon>Eukaryota</taxon>
        <taxon>Sar</taxon>
        <taxon>Alveolata</taxon>
        <taxon>Apicomplexa</taxon>
        <taxon>Aconoidasida</taxon>
        <taxon>Haemosporida</taxon>
        <taxon>Plasmodiidae</taxon>
        <taxon>Plasmodium</taxon>
        <taxon>Plasmodium (Laverania)</taxon>
    </lineage>
</organism>
<evidence type="ECO:0000256" key="1">
    <source>
        <dbReference type="SAM" id="MobiDB-lite"/>
    </source>
</evidence>